<keyword evidence="3 8" id="KW-0812">Transmembrane</keyword>
<feature type="transmembrane region" description="Helical" evidence="8">
    <location>
        <begin position="379"/>
        <end position="396"/>
    </location>
</feature>
<evidence type="ECO:0000313" key="11">
    <source>
        <dbReference type="Proteomes" id="UP001642487"/>
    </source>
</evidence>
<evidence type="ECO:0000256" key="5">
    <source>
        <dbReference type="ARBA" id="ARBA00022989"/>
    </source>
</evidence>
<evidence type="ECO:0000256" key="8">
    <source>
        <dbReference type="SAM" id="Phobius"/>
    </source>
</evidence>
<feature type="transmembrane region" description="Helical" evidence="8">
    <location>
        <begin position="593"/>
        <end position="615"/>
    </location>
</feature>
<reference evidence="10 11" key="1">
    <citation type="submission" date="2024-03" db="EMBL/GenBank/DDBJ databases">
        <authorList>
            <person name="Gkanogiannis A."/>
            <person name="Becerra Lopez-Lavalle L."/>
        </authorList>
    </citation>
    <scope>NUCLEOTIDE SEQUENCE [LARGE SCALE GENOMIC DNA]</scope>
</reference>
<feature type="transmembrane region" description="Helical" evidence="8">
    <location>
        <begin position="474"/>
        <end position="493"/>
    </location>
</feature>
<dbReference type="PANTHER" id="PTHR21229">
    <property type="entry name" value="LUNG SEVEN TRANSMEMBRANE RECEPTOR"/>
    <property type="match status" value="1"/>
</dbReference>
<dbReference type="Proteomes" id="UP001642487">
    <property type="component" value="Chromosome 1"/>
</dbReference>
<feature type="transmembrane region" description="Helical" evidence="8">
    <location>
        <begin position="513"/>
        <end position="533"/>
    </location>
</feature>
<dbReference type="EMBL" id="OZ021735">
    <property type="protein sequence ID" value="CAK9310579.1"/>
    <property type="molecule type" value="Genomic_DNA"/>
</dbReference>
<feature type="transmembrane region" description="Helical" evidence="8">
    <location>
        <begin position="443"/>
        <end position="462"/>
    </location>
</feature>
<proteinExistence type="predicted"/>
<dbReference type="CDD" id="cd01728">
    <property type="entry name" value="LSm1"/>
    <property type="match status" value="1"/>
</dbReference>
<feature type="transmembrane region" description="Helical" evidence="8">
    <location>
        <begin position="554"/>
        <end position="573"/>
    </location>
</feature>
<evidence type="ECO:0000256" key="1">
    <source>
        <dbReference type="ARBA" id="ARBA00004141"/>
    </source>
</evidence>
<dbReference type="InterPro" id="IPR053937">
    <property type="entry name" value="GOST_TM"/>
</dbReference>
<keyword evidence="11" id="KW-1185">Reference proteome</keyword>
<evidence type="ECO:0000256" key="2">
    <source>
        <dbReference type="ARBA" id="ARBA00004201"/>
    </source>
</evidence>
<dbReference type="InterPro" id="IPR047575">
    <property type="entry name" value="Sm"/>
</dbReference>
<keyword evidence="6 8" id="KW-0472">Membrane</keyword>
<dbReference type="InterPro" id="IPR010920">
    <property type="entry name" value="LSM_dom_sf"/>
</dbReference>
<feature type="compositionally biased region" description="Basic and acidic residues" evidence="7">
    <location>
        <begin position="653"/>
        <end position="663"/>
    </location>
</feature>
<evidence type="ECO:0000259" key="9">
    <source>
        <dbReference type="PROSITE" id="PS52002"/>
    </source>
</evidence>
<dbReference type="Gene3D" id="2.30.30.100">
    <property type="match status" value="1"/>
</dbReference>
<keyword evidence="4" id="KW-0732">Signal</keyword>
<sequence length="680" mass="75900">MSWASAEDIYLSTSLANYLDKKVLVLLRDGRKLLGILRSFDQFANAVLEGSCERVIVGDLYSDIPLGLYVIRGENVVLLGELDLEKEELPAHMTHVSAVEIKRAQKAEREATDLKDRSGSLFFGTSKQEFGRSTLFAAANLLLSSDLGFQAPFLGISDCKSMSFSSSSSSHLLLSFTLLLCASSLCIHASVHHYSAEKFLNKGNAFVVHGGSEGIRSSIGDRNDADADSSSNRESYIRFEKITFRRPEEFSNFSSGPLHAIVFEVEDREMVGGSAYGGQRAICCTVDLGKLGVCSEGEIIYRPSSKNSGWPQVYGVSFNTDEQVATLATKSIQITKTGMYNLYFIHCDPKLQNVVVEGKTIWKNPSGYLPGRMAPLMKFYLYMSFAYVLLGIFWFSQYARFWKEVFPLQNCITVVITLGMFEMAMWYFEYAEFNQTGIRPTGITMWAVTFGVVKRTIARLILLMVSMGYGVVRPTLGGLTSKVLMLGLTFFLASEVLELVENVGAVSDLSGKARLFLVLPVAILDAFFILWIFTSLSATLSKLQARRLSTKLDIYRKFTNALAVTVIVSVGWICYELYFKSNDIYNEQWQNAWIIPAFWQVLSFSLLCVICALWAPSQNSMRYAYSEDAHEEFDKDDTNLTLIRPSPISSPSKDVRSVPDIKPLRGSNNPAGDLEEDKTE</sequence>
<dbReference type="PROSITE" id="PS52002">
    <property type="entry name" value="SM"/>
    <property type="match status" value="1"/>
</dbReference>
<evidence type="ECO:0000313" key="10">
    <source>
        <dbReference type="EMBL" id="CAK9310579.1"/>
    </source>
</evidence>
<dbReference type="SMART" id="SM00651">
    <property type="entry name" value="Sm"/>
    <property type="match status" value="1"/>
</dbReference>
<name>A0ABP0XQZ3_9ROSI</name>
<dbReference type="InterPro" id="IPR034104">
    <property type="entry name" value="Lsm1"/>
</dbReference>
<evidence type="ECO:0000256" key="7">
    <source>
        <dbReference type="SAM" id="MobiDB-lite"/>
    </source>
</evidence>
<accession>A0ABP0XQZ3</accession>
<feature type="transmembrane region" description="Helical" evidence="8">
    <location>
        <begin position="408"/>
        <end position="428"/>
    </location>
</feature>
<dbReference type="InterPro" id="IPR001163">
    <property type="entry name" value="Sm_dom_euk/arc"/>
</dbReference>
<feature type="domain" description="Sm" evidence="9">
    <location>
        <begin position="10"/>
        <end position="85"/>
    </location>
</feature>
<evidence type="ECO:0000256" key="3">
    <source>
        <dbReference type="ARBA" id="ARBA00022692"/>
    </source>
</evidence>
<evidence type="ECO:0000256" key="6">
    <source>
        <dbReference type="ARBA" id="ARBA00023136"/>
    </source>
</evidence>
<protein>
    <recommendedName>
        <fullName evidence="9">Sm domain-containing protein</fullName>
    </recommendedName>
</protein>
<dbReference type="PANTHER" id="PTHR21229:SF15">
    <property type="entry name" value="LUNG SEVEN TRANSMEMBRANE RECEPTOR FAMILY PROTEIN"/>
    <property type="match status" value="1"/>
</dbReference>
<organism evidence="10 11">
    <name type="scientific">Citrullus colocynthis</name>
    <name type="common">colocynth</name>
    <dbReference type="NCBI Taxonomy" id="252529"/>
    <lineage>
        <taxon>Eukaryota</taxon>
        <taxon>Viridiplantae</taxon>
        <taxon>Streptophyta</taxon>
        <taxon>Embryophyta</taxon>
        <taxon>Tracheophyta</taxon>
        <taxon>Spermatophyta</taxon>
        <taxon>Magnoliopsida</taxon>
        <taxon>eudicotyledons</taxon>
        <taxon>Gunneridae</taxon>
        <taxon>Pentapetalae</taxon>
        <taxon>rosids</taxon>
        <taxon>fabids</taxon>
        <taxon>Cucurbitales</taxon>
        <taxon>Cucurbitaceae</taxon>
        <taxon>Benincaseae</taxon>
        <taxon>Citrullus</taxon>
    </lineage>
</organism>
<dbReference type="InterPro" id="IPR009637">
    <property type="entry name" value="GPR107/GPR108-like"/>
</dbReference>
<dbReference type="SUPFAM" id="SSF50182">
    <property type="entry name" value="Sm-like ribonucleoproteins"/>
    <property type="match status" value="1"/>
</dbReference>
<dbReference type="Pfam" id="PF06814">
    <property type="entry name" value="GOST_TM"/>
    <property type="match status" value="1"/>
</dbReference>
<feature type="region of interest" description="Disordered" evidence="7">
    <location>
        <begin position="636"/>
        <end position="680"/>
    </location>
</feature>
<comment type="subcellular location">
    <subcellularLocation>
        <location evidence="2">Cytoplasm</location>
        <location evidence="2">P-body</location>
    </subcellularLocation>
    <subcellularLocation>
        <location evidence="1">Membrane</location>
        <topology evidence="1">Multi-pass membrane protein</topology>
    </subcellularLocation>
</comment>
<evidence type="ECO:0000256" key="4">
    <source>
        <dbReference type="ARBA" id="ARBA00022729"/>
    </source>
</evidence>
<keyword evidence="5 8" id="KW-1133">Transmembrane helix</keyword>
<gene>
    <name evidence="10" type="ORF">CITCOLO1_LOCUS2210</name>
</gene>
<dbReference type="Pfam" id="PF01423">
    <property type="entry name" value="LSM"/>
    <property type="match status" value="1"/>
</dbReference>